<keyword evidence="3" id="KW-1185">Reference proteome</keyword>
<dbReference type="AlphaFoldDB" id="A0A317QHH4"/>
<feature type="compositionally biased region" description="Low complexity" evidence="1">
    <location>
        <begin position="58"/>
        <end position="74"/>
    </location>
</feature>
<sequence length="350" mass="34695">MTGGPAAARRARRPSTGRQGIVVSAGSSTRWSGPHNGCVTGPRGGVPIGRPRGPPSLPFSLSAAPSPAADTDPPGGRHGDRPGTCPVVGDPAGRPGPGRPHRPARPGARAAAAAPPPPRRAHPLAGRPAHAAPLPAARPVPVPRPRPVPPAAVPVPVAAVAVPAATPAAAAPAPVAVPGPRWRARLRASVRRLAMWGAGPRGVHAAWPTAPVVVPPAGPGLVRRLALWGSGPDGEHLAWGRPRRPVPAPVPNAPVVLTELPSTPTVRPAASSPAAAPSPAGSTRPFPPRPAAPARRAGAGPAGWPARPAAGRPTARAPGRTGTAGAVRTRGDPGGHPARGSPRPPPPAPG</sequence>
<comment type="caution">
    <text evidence="2">The sequence shown here is derived from an EMBL/GenBank/DDBJ whole genome shotgun (WGS) entry which is preliminary data.</text>
</comment>
<accession>A0A317QHH4</accession>
<feature type="compositionally biased region" description="Low complexity" evidence="1">
    <location>
        <begin position="123"/>
        <end position="135"/>
    </location>
</feature>
<name>A0A317QHH4_9ACTN</name>
<dbReference type="EMBL" id="QGTX01000001">
    <property type="protein sequence ID" value="PWW22106.1"/>
    <property type="molecule type" value="Genomic_DNA"/>
</dbReference>
<evidence type="ECO:0000313" key="2">
    <source>
        <dbReference type="EMBL" id="PWW22106.1"/>
    </source>
</evidence>
<protein>
    <submittedName>
        <fullName evidence="2">WAS/WASL-interacting protein</fullName>
    </submittedName>
</protein>
<evidence type="ECO:0000313" key="3">
    <source>
        <dbReference type="Proteomes" id="UP000246661"/>
    </source>
</evidence>
<feature type="region of interest" description="Disordered" evidence="1">
    <location>
        <begin position="263"/>
        <end position="350"/>
    </location>
</feature>
<proteinExistence type="predicted"/>
<feature type="region of interest" description="Disordered" evidence="1">
    <location>
        <begin position="1"/>
        <end position="140"/>
    </location>
</feature>
<evidence type="ECO:0000256" key="1">
    <source>
        <dbReference type="SAM" id="MobiDB-lite"/>
    </source>
</evidence>
<organism evidence="2 3">
    <name type="scientific">Geodermatophilus normandii</name>
    <dbReference type="NCBI Taxonomy" id="1137989"/>
    <lineage>
        <taxon>Bacteria</taxon>
        <taxon>Bacillati</taxon>
        <taxon>Actinomycetota</taxon>
        <taxon>Actinomycetes</taxon>
        <taxon>Geodermatophilales</taxon>
        <taxon>Geodermatophilaceae</taxon>
        <taxon>Geodermatophilus</taxon>
    </lineage>
</organism>
<feature type="compositionally biased region" description="Low complexity" evidence="1">
    <location>
        <begin position="292"/>
        <end position="328"/>
    </location>
</feature>
<dbReference type="Proteomes" id="UP000246661">
    <property type="component" value="Unassembled WGS sequence"/>
</dbReference>
<feature type="compositionally biased region" description="Low complexity" evidence="1">
    <location>
        <begin position="82"/>
        <end position="93"/>
    </location>
</feature>
<feature type="compositionally biased region" description="Low complexity" evidence="1">
    <location>
        <begin position="263"/>
        <end position="284"/>
    </location>
</feature>
<gene>
    <name evidence="2" type="ORF">JD79_01254</name>
</gene>
<reference evidence="3" key="1">
    <citation type="submission" date="2018-05" db="EMBL/GenBank/DDBJ databases">
        <authorList>
            <person name="Klenk H.-P."/>
            <person name="Huntemann M."/>
            <person name="Clum A."/>
            <person name="Pillay M."/>
            <person name="Palaniappan K."/>
            <person name="Varghese N."/>
            <person name="Mikhailova N."/>
            <person name="Stamatis D."/>
            <person name="Reddy T."/>
            <person name="Daum C."/>
            <person name="Shapiro N."/>
            <person name="Ivanova N."/>
            <person name="Kyrpides N."/>
            <person name="Woyke T."/>
        </authorList>
    </citation>
    <scope>NUCLEOTIDE SEQUENCE [LARGE SCALE GENOMIC DNA]</scope>
    <source>
        <strain evidence="3">DSM 45417</strain>
    </source>
</reference>